<dbReference type="EMBL" id="JBAMIC010000010">
    <property type="protein sequence ID" value="KAK7101923.1"/>
    <property type="molecule type" value="Genomic_DNA"/>
</dbReference>
<feature type="region of interest" description="Disordered" evidence="1">
    <location>
        <begin position="1132"/>
        <end position="1161"/>
    </location>
</feature>
<comment type="caution">
    <text evidence="3">The sequence shown here is derived from an EMBL/GenBank/DDBJ whole genome shotgun (WGS) entry which is preliminary data.</text>
</comment>
<feature type="region of interest" description="Disordered" evidence="1">
    <location>
        <begin position="126"/>
        <end position="184"/>
    </location>
</feature>
<evidence type="ECO:0000256" key="1">
    <source>
        <dbReference type="SAM" id="MobiDB-lite"/>
    </source>
</evidence>
<feature type="domain" description="SCA7" evidence="2">
    <location>
        <begin position="357"/>
        <end position="424"/>
    </location>
</feature>
<name>A0AAN9BAV8_9CAEN</name>
<feature type="region of interest" description="Disordered" evidence="1">
    <location>
        <begin position="22"/>
        <end position="46"/>
    </location>
</feature>
<feature type="region of interest" description="Disordered" evidence="1">
    <location>
        <begin position="1016"/>
        <end position="1039"/>
    </location>
</feature>
<dbReference type="InterPro" id="IPR013243">
    <property type="entry name" value="SCA7_dom"/>
</dbReference>
<dbReference type="Gene3D" id="6.10.140.670">
    <property type="match status" value="1"/>
</dbReference>
<feature type="compositionally biased region" description="Polar residues" evidence="1">
    <location>
        <begin position="334"/>
        <end position="343"/>
    </location>
</feature>
<dbReference type="InterPro" id="IPR052237">
    <property type="entry name" value="Ataxin-7-like_regulator"/>
</dbReference>
<feature type="region of interest" description="Disordered" evidence="1">
    <location>
        <begin position="330"/>
        <end position="355"/>
    </location>
</feature>
<sequence length="1161" mass="120703">MATQDRSPSLFLGQSWTSWADKMSITDGNEDEEDDTSDAKDEGDSMKLNKKDMDLFGFCPSREDFTLALCEICSMLVKPQALKRHMEMRHGPVASITATLDEQAATSKALNSELAKTLSMPVAGFGKTSATTKPPTKASLKQVPSSVRNPGSAAGSSAGGNSKTLPSSSRQFAKANTNPVVKMERIPKEVASLKKAATAPTPESSSPLRDVIANSPIPTVTAALALGRNIVISTADGDKTLTNGALLKKAMITSTHPCLTAPTTCPVTITLATLPLALTTTTTSVTYTRPMSATLPTTTATTTFALLSKNSKPVRTASLSSALAATLTAAHNTLRPNPQPITTSSKSKKSPKERKFLPCKDREFDANKHCGVKLDESGKPCTRSLTCKTHALGLRRAVPGRKKSFDDLLREHKAAKEALLKAKAEEQAAHAAGVTLVTNSAAIAAPQLVTAVTSPAALAAVSAIKLGHPDMSGHRDIKVATSTLLPHPGLHRVIKPQRPAVNSAVFQKFVPGGSFPPSLTIKEEPSPIVESLSHSSQPIEKDAEALQDKPDVTYLSHQPRPAAVCNFGARMAGGGCALFSRKTDLVRAAFLSALERQLNPPPHKKLCVESKLPKEPQMLSNSKDPYEFNTVDSGLAHQRPTVSFTIGGPVNANSGLLGKPLLKHKTKSLSSHSLNVSGLAMSSGVSATATPTTIAIPTLAAALLKPTKGHETLTGNGNTGLQRGTLTLSQAVSSQNLKRKRSGSTQVMSGIAHSVPTSTLQFQGGVGLTVTTAQALGLADGGRTSQQQQSAVLTPASGVNSQSATTPLTAITIPSVNLANAATLGLSATLPNSKQQGQKGNIIKDFNFVLTGIDPLVNGQYLNITGAQLAELAAAQAMNATVEDKNIKRGQLAKTKHGAHKISGTLETLRALQGNSVLTAVPQNAVLVDGSLQGAVLAPVSSLSGGGGGGGNSTYVALTSNALTSNQSSTSVSVAPNTIFRTVSESGTPQQVTLSSASFTNGIISSSGDKLHVAAAGHHHHHQQQHHHHHRIANHVQGRAGTVPTAKTLQASGLLQGQGAQICPSPSLAQLAHFKPGTFNITKGGKITMQPVSVTIPLVSQMGLGTLAPSQQQNPHSHAQPTLLVTSTANDVRAASGPPGTGKTEIHLQPQISSTSSGVIS</sequence>
<feature type="compositionally biased region" description="Polar residues" evidence="1">
    <location>
        <begin position="161"/>
        <end position="179"/>
    </location>
</feature>
<feature type="compositionally biased region" description="Polar residues" evidence="1">
    <location>
        <begin position="1150"/>
        <end position="1161"/>
    </location>
</feature>
<feature type="compositionally biased region" description="Basic residues" evidence="1">
    <location>
        <begin position="1017"/>
        <end position="1033"/>
    </location>
</feature>
<proteinExistence type="predicted"/>
<evidence type="ECO:0000259" key="2">
    <source>
        <dbReference type="PROSITE" id="PS51505"/>
    </source>
</evidence>
<feature type="compositionally biased region" description="Low complexity" evidence="1">
    <location>
        <begin position="127"/>
        <end position="139"/>
    </location>
</feature>
<dbReference type="PANTHER" id="PTHR15117">
    <property type="entry name" value="ATAXIN 7 RELATED"/>
    <property type="match status" value="1"/>
</dbReference>
<dbReference type="PROSITE" id="PS51505">
    <property type="entry name" value="SCA7"/>
    <property type="match status" value="1"/>
</dbReference>
<gene>
    <name evidence="3" type="ORF">V1264_020230</name>
</gene>
<dbReference type="AlphaFoldDB" id="A0AAN9BAV8"/>
<feature type="compositionally biased region" description="Low complexity" evidence="1">
    <location>
        <begin position="151"/>
        <end position="160"/>
    </location>
</feature>
<feature type="compositionally biased region" description="Basic and acidic residues" evidence="1">
    <location>
        <begin position="37"/>
        <end position="46"/>
    </location>
</feature>
<dbReference type="Proteomes" id="UP001374579">
    <property type="component" value="Unassembled WGS sequence"/>
</dbReference>
<protein>
    <recommendedName>
        <fullName evidence="2">SCA7 domain-containing protein</fullName>
    </recommendedName>
</protein>
<keyword evidence="4" id="KW-1185">Reference proteome</keyword>
<evidence type="ECO:0000313" key="3">
    <source>
        <dbReference type="EMBL" id="KAK7101923.1"/>
    </source>
</evidence>
<accession>A0AAN9BAV8</accession>
<evidence type="ECO:0000313" key="4">
    <source>
        <dbReference type="Proteomes" id="UP001374579"/>
    </source>
</evidence>
<dbReference type="PANTHER" id="PTHR15117:SF24">
    <property type="entry name" value="SCA7 DOMAIN-CONTAINING PROTEIN"/>
    <property type="match status" value="1"/>
</dbReference>
<dbReference type="Pfam" id="PF08313">
    <property type="entry name" value="SCA7"/>
    <property type="match status" value="1"/>
</dbReference>
<reference evidence="3 4" key="1">
    <citation type="submission" date="2024-02" db="EMBL/GenBank/DDBJ databases">
        <title>Chromosome-scale genome assembly of the rough periwinkle Littorina saxatilis.</title>
        <authorList>
            <person name="De Jode A."/>
            <person name="Faria R."/>
            <person name="Formenti G."/>
            <person name="Sims Y."/>
            <person name="Smith T.P."/>
            <person name="Tracey A."/>
            <person name="Wood J.M.D."/>
            <person name="Zagrodzka Z.B."/>
            <person name="Johannesson K."/>
            <person name="Butlin R.K."/>
            <person name="Leder E.H."/>
        </authorList>
    </citation>
    <scope>NUCLEOTIDE SEQUENCE [LARGE SCALE GENOMIC DNA]</scope>
    <source>
        <strain evidence="3">Snail1</strain>
        <tissue evidence="3">Muscle</tissue>
    </source>
</reference>
<organism evidence="3 4">
    <name type="scientific">Littorina saxatilis</name>
    <dbReference type="NCBI Taxonomy" id="31220"/>
    <lineage>
        <taxon>Eukaryota</taxon>
        <taxon>Metazoa</taxon>
        <taxon>Spiralia</taxon>
        <taxon>Lophotrochozoa</taxon>
        <taxon>Mollusca</taxon>
        <taxon>Gastropoda</taxon>
        <taxon>Caenogastropoda</taxon>
        <taxon>Littorinimorpha</taxon>
        <taxon>Littorinoidea</taxon>
        <taxon>Littorinidae</taxon>
        <taxon>Littorina</taxon>
    </lineage>
</organism>